<dbReference type="InterPro" id="IPR050177">
    <property type="entry name" value="Lipid_A_modif_metabolic_enz"/>
</dbReference>
<sequence>MSAASRGVVEPNSTGGLHVVLGAGAVGTRLAVELAALGARVRVVSRSSRPQLPGGVELVHADAADPAAVVAAARGAAVVHQVLNPAYHRWEQDFPPLQAGAVQAARAAGARLVSLENVYLYGRPAGRTLTEDSPHRPHARKGRVRQRMAEQLEVLREDGELDVVQVRASDFYGPGAGDQSAIGDRVLAPLAEGRPAWVLGDPDQPHTYTYVPDVARAMALLGTTAGTAGVWHVPNDPRPLSTRQVLDLAARHLGDASAQLRTTPTWALKALGLVNRTMAEVAEMAYEFEEPFLVSGARLTAALGLKATPYEQGIAATVDDLQRRTAVLQ</sequence>
<dbReference type="RefSeq" id="WP_109775379.1">
    <property type="nucleotide sequence ID" value="NZ_QGDQ01000020.1"/>
</dbReference>
<dbReference type="InterPro" id="IPR001509">
    <property type="entry name" value="Epimerase_deHydtase"/>
</dbReference>
<proteinExistence type="predicted"/>
<accession>A0A316A2K4</accession>
<evidence type="ECO:0000259" key="1">
    <source>
        <dbReference type="Pfam" id="PF01370"/>
    </source>
</evidence>
<protein>
    <submittedName>
        <fullName evidence="2">Nucleoside-diphosphate-sugar epimerase</fullName>
    </submittedName>
</protein>
<evidence type="ECO:0000313" key="2">
    <source>
        <dbReference type="EMBL" id="PWJ51782.1"/>
    </source>
</evidence>
<dbReference type="InterPro" id="IPR036291">
    <property type="entry name" value="NAD(P)-bd_dom_sf"/>
</dbReference>
<name>A0A316A2K4_9ACTN</name>
<dbReference type="EMBL" id="QGDQ01000020">
    <property type="protein sequence ID" value="PWJ51782.1"/>
    <property type="molecule type" value="Genomic_DNA"/>
</dbReference>
<dbReference type="AlphaFoldDB" id="A0A316A2K4"/>
<gene>
    <name evidence="2" type="ORF">BXY45_12060</name>
</gene>
<feature type="domain" description="NAD-dependent epimerase/dehydratase" evidence="1">
    <location>
        <begin position="20"/>
        <end position="224"/>
    </location>
</feature>
<dbReference type="OrthoDB" id="8205493at2"/>
<comment type="caution">
    <text evidence="2">The sequence shown here is derived from an EMBL/GenBank/DDBJ whole genome shotgun (WGS) entry which is preliminary data.</text>
</comment>
<dbReference type="PANTHER" id="PTHR43245">
    <property type="entry name" value="BIFUNCTIONAL POLYMYXIN RESISTANCE PROTEIN ARNA"/>
    <property type="match status" value="1"/>
</dbReference>
<dbReference type="Proteomes" id="UP000245469">
    <property type="component" value="Unassembled WGS sequence"/>
</dbReference>
<reference evidence="2 3" key="1">
    <citation type="submission" date="2018-03" db="EMBL/GenBank/DDBJ databases">
        <title>Genomic Encyclopedia of Archaeal and Bacterial Type Strains, Phase II (KMG-II): from individual species to whole genera.</title>
        <authorList>
            <person name="Goeker M."/>
        </authorList>
    </citation>
    <scope>NUCLEOTIDE SEQUENCE [LARGE SCALE GENOMIC DNA]</scope>
    <source>
        <strain evidence="2 3">DSM 44889</strain>
    </source>
</reference>
<organism evidence="2 3">
    <name type="scientific">Quadrisphaera granulorum</name>
    <dbReference type="NCBI Taxonomy" id="317664"/>
    <lineage>
        <taxon>Bacteria</taxon>
        <taxon>Bacillati</taxon>
        <taxon>Actinomycetota</taxon>
        <taxon>Actinomycetes</taxon>
        <taxon>Kineosporiales</taxon>
        <taxon>Kineosporiaceae</taxon>
        <taxon>Quadrisphaera</taxon>
    </lineage>
</organism>
<dbReference type="Pfam" id="PF01370">
    <property type="entry name" value="Epimerase"/>
    <property type="match status" value="1"/>
</dbReference>
<evidence type="ECO:0000313" key="3">
    <source>
        <dbReference type="Proteomes" id="UP000245469"/>
    </source>
</evidence>
<dbReference type="SUPFAM" id="SSF51735">
    <property type="entry name" value="NAD(P)-binding Rossmann-fold domains"/>
    <property type="match status" value="1"/>
</dbReference>
<dbReference type="Gene3D" id="3.40.50.720">
    <property type="entry name" value="NAD(P)-binding Rossmann-like Domain"/>
    <property type="match status" value="1"/>
</dbReference>
<keyword evidence="3" id="KW-1185">Reference proteome</keyword>